<protein>
    <submittedName>
        <fullName evidence="5">Putative 2-nitropropane dioxygenase, NPD</fullName>
        <ecNumber evidence="5">1.13.12.16</ecNumber>
    </submittedName>
</protein>
<dbReference type="GO" id="GO:0051213">
    <property type="term" value="F:dioxygenase activity"/>
    <property type="evidence" value="ECO:0007669"/>
    <property type="project" value="UniProtKB-KW"/>
</dbReference>
<evidence type="ECO:0000313" key="6">
    <source>
        <dbReference type="Proteomes" id="UP000257139"/>
    </source>
</evidence>
<dbReference type="Pfam" id="PF03060">
    <property type="entry name" value="NMO"/>
    <property type="match status" value="1"/>
</dbReference>
<dbReference type="InterPro" id="IPR004136">
    <property type="entry name" value="NMO"/>
</dbReference>
<keyword evidence="5" id="KW-0223">Dioxygenase</keyword>
<keyword evidence="3 5" id="KW-0560">Oxidoreductase</keyword>
<evidence type="ECO:0000256" key="4">
    <source>
        <dbReference type="SAM" id="MobiDB-lite"/>
    </source>
</evidence>
<gene>
    <name evidence="5" type="ORF">CBM2594_B30404</name>
</gene>
<dbReference type="GO" id="GO:0018580">
    <property type="term" value="F:nitronate monooxygenase activity"/>
    <property type="evidence" value="ECO:0007669"/>
    <property type="project" value="UniProtKB-EC"/>
</dbReference>
<proteinExistence type="predicted"/>
<dbReference type="Proteomes" id="UP000257139">
    <property type="component" value="Chromosome CBM2594_b"/>
</dbReference>
<dbReference type="AlphaFoldDB" id="A0A7Z7JF19"/>
<dbReference type="EMBL" id="LT978514">
    <property type="protein sequence ID" value="SPC22554.1"/>
    <property type="molecule type" value="Genomic_DNA"/>
</dbReference>
<evidence type="ECO:0000256" key="1">
    <source>
        <dbReference type="ARBA" id="ARBA00022630"/>
    </source>
</evidence>
<feature type="region of interest" description="Disordered" evidence="4">
    <location>
        <begin position="352"/>
        <end position="381"/>
    </location>
</feature>
<accession>A0A7Z7JF19</accession>
<organism evidence="5 6">
    <name type="scientific">Cupriavidus taiwanensis</name>
    <dbReference type="NCBI Taxonomy" id="164546"/>
    <lineage>
        <taxon>Bacteria</taxon>
        <taxon>Pseudomonadati</taxon>
        <taxon>Pseudomonadota</taxon>
        <taxon>Betaproteobacteria</taxon>
        <taxon>Burkholderiales</taxon>
        <taxon>Burkholderiaceae</taxon>
        <taxon>Cupriavidus</taxon>
    </lineage>
</organism>
<evidence type="ECO:0000313" key="5">
    <source>
        <dbReference type="EMBL" id="SPC22554.1"/>
    </source>
</evidence>
<name>A0A7Z7JF19_9BURK</name>
<dbReference type="PANTHER" id="PTHR32332:SF20">
    <property type="entry name" value="2-NITROPROPANE DIOXYGENASE-LIKE PROTEIN"/>
    <property type="match status" value="1"/>
</dbReference>
<evidence type="ECO:0000256" key="2">
    <source>
        <dbReference type="ARBA" id="ARBA00022643"/>
    </source>
</evidence>
<keyword evidence="1" id="KW-0285">Flavoprotein</keyword>
<dbReference type="RefSeq" id="WP_025583315.1">
    <property type="nucleotide sequence ID" value="NZ_LT976872.1"/>
</dbReference>
<dbReference type="PANTHER" id="PTHR32332">
    <property type="entry name" value="2-NITROPROPANE DIOXYGENASE"/>
    <property type="match status" value="1"/>
</dbReference>
<dbReference type="CDD" id="cd04730">
    <property type="entry name" value="NPD_like"/>
    <property type="match status" value="1"/>
</dbReference>
<dbReference type="InterPro" id="IPR013785">
    <property type="entry name" value="Aldolase_TIM"/>
</dbReference>
<evidence type="ECO:0000256" key="3">
    <source>
        <dbReference type="ARBA" id="ARBA00023002"/>
    </source>
</evidence>
<dbReference type="SUPFAM" id="SSF51412">
    <property type="entry name" value="Inosine monophosphate dehydrogenase (IMPDH)"/>
    <property type="match status" value="1"/>
</dbReference>
<dbReference type="EC" id="1.13.12.16" evidence="5"/>
<dbReference type="Gene3D" id="3.20.20.70">
    <property type="entry name" value="Aldolase class I"/>
    <property type="match status" value="1"/>
</dbReference>
<sequence>MSTASLHTVLCDLLGCRYPIVQTAMGWVADAKLVAASGNAGAFGFLAGATILPGDVEREILRVKALSDRPFGINFHMFQPNAEEVIEMAIRHGLRAVSYGRGPDAKMVGRLKAAGIVCMPTVGAARHAAKAVEMGADVVTVQGGEGGGHTGGTPTTLLLPQVLDSVSVPVVAAGGFFDGRGLAAALAYGAAGVAMGTRFLMSAESPVPAQTLERYVKVRDAGQIRVSLAIDGLPQRMIDNDLLVRLEKAGPLRRTWLALAAARKWQARTGMRSTQLLATAWRAMREQDYSAAQTLMAANAPVLIQRAMVEGCPDEGVLPSGQAAAAIGAIESCEQIVAGMVGQALARMEALAHQQPPSSRAGGNPASFEVTGFPPARERQP</sequence>
<reference evidence="5 6" key="1">
    <citation type="submission" date="2018-01" db="EMBL/GenBank/DDBJ databases">
        <authorList>
            <person name="Clerissi C."/>
        </authorList>
    </citation>
    <scope>NUCLEOTIDE SEQUENCE [LARGE SCALE GENOMIC DNA]</scope>
    <source>
        <strain evidence="5">Cupriavidus taiwanensis STM 6021</strain>
    </source>
</reference>
<keyword evidence="2" id="KW-0288">FMN</keyword>